<dbReference type="EMBL" id="CYPW01000017">
    <property type="protein sequence ID" value="CUH52250.1"/>
    <property type="molecule type" value="Genomic_DNA"/>
</dbReference>
<evidence type="ECO:0000313" key="2">
    <source>
        <dbReference type="EMBL" id="CUH52250.1"/>
    </source>
</evidence>
<reference evidence="2 3" key="1">
    <citation type="submission" date="2015-09" db="EMBL/GenBank/DDBJ databases">
        <authorList>
            <consortium name="Swine Surveillance"/>
        </authorList>
    </citation>
    <scope>NUCLEOTIDE SEQUENCE [LARGE SCALE GENOMIC DNA]</scope>
    <source>
        <strain evidence="2 3">CECT 7688</strain>
    </source>
</reference>
<proteinExistence type="predicted"/>
<accession>A0A0P1FE12</accession>
<sequence>MMIRWIFLASLLSGPALAQEAMTAAEFEAYTAGKTLFFEADGGKYGVEKYLPNRRVRWSFLDGKQQCKDGFWYEDSGQICFLYEDTTAPQCWSFYAGADGLTAKFENDPDGTVLYELEAAGDEMICLGPDVGV</sequence>
<gene>
    <name evidence="2" type="ORF">SHM7688_01696</name>
</gene>
<dbReference type="Proteomes" id="UP000054823">
    <property type="component" value="Unassembled WGS sequence"/>
</dbReference>
<evidence type="ECO:0000313" key="3">
    <source>
        <dbReference type="Proteomes" id="UP000054823"/>
    </source>
</evidence>
<keyword evidence="1" id="KW-0732">Signal</keyword>
<dbReference type="STRING" id="321267.SHM7688_01696"/>
<evidence type="ECO:0000256" key="1">
    <source>
        <dbReference type="SAM" id="SignalP"/>
    </source>
</evidence>
<keyword evidence="3" id="KW-1185">Reference proteome</keyword>
<name>A0A0P1FE12_9RHOB</name>
<organism evidence="2 3">
    <name type="scientific">Shimia marina</name>
    <dbReference type="NCBI Taxonomy" id="321267"/>
    <lineage>
        <taxon>Bacteria</taxon>
        <taxon>Pseudomonadati</taxon>
        <taxon>Pseudomonadota</taxon>
        <taxon>Alphaproteobacteria</taxon>
        <taxon>Rhodobacterales</taxon>
        <taxon>Roseobacteraceae</taxon>
    </lineage>
</organism>
<feature type="chain" id="PRO_5006062512" evidence="1">
    <location>
        <begin position="19"/>
        <end position="133"/>
    </location>
</feature>
<feature type="signal peptide" evidence="1">
    <location>
        <begin position="1"/>
        <end position="18"/>
    </location>
</feature>
<dbReference type="RefSeq" id="WP_058239480.1">
    <property type="nucleotide sequence ID" value="NZ_CYPW01000017.1"/>
</dbReference>
<protein>
    <submittedName>
        <fullName evidence="2">Uncharacterized protein</fullName>
    </submittedName>
</protein>
<dbReference type="AlphaFoldDB" id="A0A0P1FE12"/>